<dbReference type="HOGENOM" id="CLU_2546858_0_0_1"/>
<gene>
    <name evidence="1" type="ORF">POPTR_006G221300</name>
</gene>
<evidence type="ECO:0000313" key="2">
    <source>
        <dbReference type="Proteomes" id="UP000006729"/>
    </source>
</evidence>
<dbReference type="PANTHER" id="PTHR20957">
    <property type="entry name" value="RNA-BINDING PROTEIN 48"/>
    <property type="match status" value="1"/>
</dbReference>
<dbReference type="EMBL" id="CM009295">
    <property type="protein sequence ID" value="PNT33032.1"/>
    <property type="molecule type" value="Genomic_DNA"/>
</dbReference>
<reference evidence="1 2" key="1">
    <citation type="journal article" date="2006" name="Science">
        <title>The genome of black cottonwood, Populus trichocarpa (Torr. &amp; Gray).</title>
        <authorList>
            <person name="Tuskan G.A."/>
            <person name="Difazio S."/>
            <person name="Jansson S."/>
            <person name="Bohlmann J."/>
            <person name="Grigoriev I."/>
            <person name="Hellsten U."/>
            <person name="Putnam N."/>
            <person name="Ralph S."/>
            <person name="Rombauts S."/>
            <person name="Salamov A."/>
            <person name="Schein J."/>
            <person name="Sterck L."/>
            <person name="Aerts A."/>
            <person name="Bhalerao R.R."/>
            <person name="Bhalerao R.P."/>
            <person name="Blaudez D."/>
            <person name="Boerjan W."/>
            <person name="Brun A."/>
            <person name="Brunner A."/>
            <person name="Busov V."/>
            <person name="Campbell M."/>
            <person name="Carlson J."/>
            <person name="Chalot M."/>
            <person name="Chapman J."/>
            <person name="Chen G.L."/>
            <person name="Cooper D."/>
            <person name="Coutinho P.M."/>
            <person name="Couturier J."/>
            <person name="Covert S."/>
            <person name="Cronk Q."/>
            <person name="Cunningham R."/>
            <person name="Davis J."/>
            <person name="Degroeve S."/>
            <person name="Dejardin A."/>
            <person name="Depamphilis C."/>
            <person name="Detter J."/>
            <person name="Dirks B."/>
            <person name="Dubchak I."/>
            <person name="Duplessis S."/>
            <person name="Ehlting J."/>
            <person name="Ellis B."/>
            <person name="Gendler K."/>
            <person name="Goodstein D."/>
            <person name="Gribskov M."/>
            <person name="Grimwood J."/>
            <person name="Groover A."/>
            <person name="Gunter L."/>
            <person name="Hamberger B."/>
            <person name="Heinze B."/>
            <person name="Helariutta Y."/>
            <person name="Henrissat B."/>
            <person name="Holligan D."/>
            <person name="Holt R."/>
            <person name="Huang W."/>
            <person name="Islam-Faridi N."/>
            <person name="Jones S."/>
            <person name="Jones-Rhoades M."/>
            <person name="Jorgensen R."/>
            <person name="Joshi C."/>
            <person name="Kangasjarvi J."/>
            <person name="Karlsson J."/>
            <person name="Kelleher C."/>
            <person name="Kirkpatrick R."/>
            <person name="Kirst M."/>
            <person name="Kohler A."/>
            <person name="Kalluri U."/>
            <person name="Larimer F."/>
            <person name="Leebens-Mack J."/>
            <person name="Leple J.C."/>
            <person name="Locascio P."/>
            <person name="Lou Y."/>
            <person name="Lucas S."/>
            <person name="Martin F."/>
            <person name="Montanini B."/>
            <person name="Napoli C."/>
            <person name="Nelson D.R."/>
            <person name="Nelson C."/>
            <person name="Nieminen K."/>
            <person name="Nilsson O."/>
            <person name="Pereda V."/>
            <person name="Peter G."/>
            <person name="Philippe R."/>
            <person name="Pilate G."/>
            <person name="Poliakov A."/>
            <person name="Razumovskaya J."/>
            <person name="Richardson P."/>
            <person name="Rinaldi C."/>
            <person name="Ritland K."/>
            <person name="Rouze P."/>
            <person name="Ryaboy D."/>
            <person name="Schmutz J."/>
            <person name="Schrader J."/>
            <person name="Segerman B."/>
            <person name="Shin H."/>
            <person name="Siddiqui A."/>
            <person name="Sterky F."/>
            <person name="Terry A."/>
            <person name="Tsai C.J."/>
            <person name="Uberbacher E."/>
            <person name="Unneberg P."/>
            <person name="Vahala J."/>
            <person name="Wall K."/>
            <person name="Wessler S."/>
            <person name="Yang G."/>
            <person name="Yin T."/>
            <person name="Douglas C."/>
            <person name="Marra M."/>
            <person name="Sandberg G."/>
            <person name="Van de Peer Y."/>
            <person name="Rokhsar D."/>
        </authorList>
    </citation>
    <scope>NUCLEOTIDE SEQUENCE [LARGE SCALE GENOMIC DNA]</scope>
    <source>
        <strain evidence="2">cv. Nisqually</strain>
    </source>
</reference>
<dbReference type="SUPFAM" id="SSF54928">
    <property type="entry name" value="RNA-binding domain, RBD"/>
    <property type="match status" value="1"/>
</dbReference>
<name>U5G8C6_POPTR</name>
<sequence>MPPRYRDPSTPPTVVRVYTICDESRYLIVRNIPALGCGDDLFKLFASYGDVEEFAKRKLDESIFLGNPLSVSYAPHFETVSDK</sequence>
<dbReference type="GO" id="GO:0003676">
    <property type="term" value="F:nucleic acid binding"/>
    <property type="evidence" value="ECO:0007669"/>
    <property type="project" value="InterPro"/>
</dbReference>
<protein>
    <recommendedName>
        <fullName evidence="3">RRM domain-containing protein</fullName>
    </recommendedName>
</protein>
<accession>U5G8C6</accession>
<evidence type="ECO:0000313" key="1">
    <source>
        <dbReference type="EMBL" id="PNT33032.1"/>
    </source>
</evidence>
<dbReference type="PANTHER" id="PTHR20957:SF0">
    <property type="entry name" value="RNA-BINDING PROTEIN 48"/>
    <property type="match status" value="1"/>
</dbReference>
<evidence type="ECO:0008006" key="3">
    <source>
        <dbReference type="Google" id="ProtNLM"/>
    </source>
</evidence>
<dbReference type="Proteomes" id="UP000006729">
    <property type="component" value="Chromosome 6"/>
</dbReference>
<dbReference type="STRING" id="3694.U5G8C6"/>
<dbReference type="InterPro" id="IPR039599">
    <property type="entry name" value="RBM48"/>
</dbReference>
<organism evidence="1 2">
    <name type="scientific">Populus trichocarpa</name>
    <name type="common">Western balsam poplar</name>
    <name type="synonym">Populus balsamifera subsp. trichocarpa</name>
    <dbReference type="NCBI Taxonomy" id="3694"/>
    <lineage>
        <taxon>Eukaryota</taxon>
        <taxon>Viridiplantae</taxon>
        <taxon>Streptophyta</taxon>
        <taxon>Embryophyta</taxon>
        <taxon>Tracheophyta</taxon>
        <taxon>Spermatophyta</taxon>
        <taxon>Magnoliopsida</taxon>
        <taxon>eudicotyledons</taxon>
        <taxon>Gunneridae</taxon>
        <taxon>Pentapetalae</taxon>
        <taxon>rosids</taxon>
        <taxon>fabids</taxon>
        <taxon>Malpighiales</taxon>
        <taxon>Salicaceae</taxon>
        <taxon>Saliceae</taxon>
        <taxon>Populus</taxon>
    </lineage>
</organism>
<proteinExistence type="predicted"/>
<dbReference type="InterPro" id="IPR035979">
    <property type="entry name" value="RBD_domain_sf"/>
</dbReference>
<dbReference type="InParanoid" id="U5G8C6"/>
<dbReference type="AlphaFoldDB" id="U5G8C6"/>
<keyword evidence="2" id="KW-1185">Reference proteome</keyword>